<feature type="compositionally biased region" description="Low complexity" evidence="5">
    <location>
        <begin position="268"/>
        <end position="281"/>
    </location>
</feature>
<evidence type="ECO:0000256" key="1">
    <source>
        <dbReference type="ARBA" id="ARBA00004167"/>
    </source>
</evidence>
<dbReference type="EMBL" id="JAPDMZ010000245">
    <property type="protein sequence ID" value="KAK0545147.1"/>
    <property type="molecule type" value="Genomic_DNA"/>
</dbReference>
<feature type="compositionally biased region" description="Polar residues" evidence="5">
    <location>
        <begin position="596"/>
        <end position="609"/>
    </location>
</feature>
<keyword evidence="7" id="KW-0732">Signal</keyword>
<evidence type="ECO:0000256" key="5">
    <source>
        <dbReference type="SAM" id="MobiDB-lite"/>
    </source>
</evidence>
<dbReference type="AlphaFoldDB" id="A0AAN6JPK8"/>
<feature type="region of interest" description="Disordered" evidence="5">
    <location>
        <begin position="532"/>
        <end position="612"/>
    </location>
</feature>
<dbReference type="PANTHER" id="PTHR15549:SF26">
    <property type="entry name" value="AXIAL BUDDING PATTERN PROTEIN 2-RELATED"/>
    <property type="match status" value="1"/>
</dbReference>
<feature type="region of interest" description="Disordered" evidence="5">
    <location>
        <begin position="753"/>
        <end position="812"/>
    </location>
</feature>
<dbReference type="PANTHER" id="PTHR15549">
    <property type="entry name" value="PAIRED IMMUNOGLOBULIN-LIKE TYPE 2 RECEPTOR"/>
    <property type="match status" value="1"/>
</dbReference>
<evidence type="ECO:0000313" key="9">
    <source>
        <dbReference type="Proteomes" id="UP001176517"/>
    </source>
</evidence>
<reference evidence="8" key="1">
    <citation type="journal article" date="2023" name="PhytoFront">
        <title>Draft Genome Resources of Seven Strains of Tilletia horrida, Causal Agent of Kernel Smut of Rice.</title>
        <authorList>
            <person name="Khanal S."/>
            <person name="Antony Babu S."/>
            <person name="Zhou X.G."/>
        </authorList>
    </citation>
    <scope>NUCLEOTIDE SEQUENCE</scope>
    <source>
        <strain evidence="8">TX6</strain>
    </source>
</reference>
<gene>
    <name evidence="8" type="ORF">OC846_005791</name>
</gene>
<dbReference type="InterPro" id="IPR051694">
    <property type="entry name" value="Immunoregulatory_rcpt-like"/>
</dbReference>
<evidence type="ECO:0000256" key="6">
    <source>
        <dbReference type="SAM" id="Phobius"/>
    </source>
</evidence>
<feature type="compositionally biased region" description="Low complexity" evidence="5">
    <location>
        <begin position="790"/>
        <end position="807"/>
    </location>
</feature>
<feature type="compositionally biased region" description="Polar residues" evidence="5">
    <location>
        <begin position="753"/>
        <end position="789"/>
    </location>
</feature>
<feature type="compositionally biased region" description="Polar residues" evidence="5">
    <location>
        <begin position="478"/>
        <end position="493"/>
    </location>
</feature>
<evidence type="ECO:0000313" key="8">
    <source>
        <dbReference type="EMBL" id="KAK0545147.1"/>
    </source>
</evidence>
<dbReference type="GO" id="GO:0071944">
    <property type="term" value="C:cell periphery"/>
    <property type="evidence" value="ECO:0007669"/>
    <property type="project" value="UniProtKB-ARBA"/>
</dbReference>
<feature type="region of interest" description="Disordered" evidence="5">
    <location>
        <begin position="630"/>
        <end position="667"/>
    </location>
</feature>
<keyword evidence="2 6" id="KW-0812">Transmembrane</keyword>
<keyword evidence="3 6" id="KW-1133">Transmembrane helix</keyword>
<feature type="region of interest" description="Disordered" evidence="5">
    <location>
        <begin position="466"/>
        <end position="493"/>
    </location>
</feature>
<name>A0AAN6JPK8_9BASI</name>
<feature type="transmembrane region" description="Helical" evidence="6">
    <location>
        <begin position="302"/>
        <end position="325"/>
    </location>
</feature>
<dbReference type="Proteomes" id="UP001176517">
    <property type="component" value="Unassembled WGS sequence"/>
</dbReference>
<evidence type="ECO:0000256" key="4">
    <source>
        <dbReference type="ARBA" id="ARBA00023136"/>
    </source>
</evidence>
<sequence>MYKRTILPLQVSLLSSLLSFSSLFSSSLATGRPDSLLLHNRQAYDYSGSSSGVGGNNNGLGYSTTDPAGRIQSVDVNITVGTCQSDTIYWDWTGSDSISNTVAIYLQNVGATYSRASFHHKRDDAAAPAQNQPQRMHKVRRSPAHHHLSFLHSRDDSSSATTAELVSGIPIVDQAWTWPSINVNPGWYRFIIFLEGTTQRANYGTSQVFIVQNSSDVSCLGQAATATTTTLPVTYGLAPPTSFTSTDAPASSSTSSSSAVVATSTSSSTTPAAVPISTSATGQQANNGDAVAGSDSGVHGGVIAAVVILPLAALIAIGMGVIHFFKKRKEEIEWRNNGGFLKTEPSTAALDGSGGGAGGWAARFRSASRAGLDDGDDEHDRVAEIEKIGESRASVFSDLYGGVVVEESRHQQQAMAEVALADGAHSPYVHCGSVTTGGRPSISSLRSAPMTSGPMPLIIEDYRSTAGGRSYDLPRPRNGSSATTGVDITSPTESEQAAFATGGWMKYAEMKKLDADGAHVLTRDQVDSLVAHPDAPQTAPTRPLPVPPQQPGGEQAEEEEMPYPDTPRPYLLRHLGGRGCDSGSDESHQPRAVMPSASQEAPRSASSMSGKYVGAGSEGYANLQRSASNGSAFNVRRKPVPGAQPQRSVTSPFADTNAVGQHQGPPPSYTLQDGITKMEAVLSTMEPEVIQDGAASLVHQAERYSASTVSTWGTPAISSGSPAVGLVPPTPPTGEFPTTPRMDDNMEVLAGSKESTPVSMISSRSGRAPSIGSSSRDSCATIRSRSDVQSSTQAVGGSASSSSNAKADSNEYKLDLDLNLDPIRFSNF</sequence>
<protein>
    <submittedName>
        <fullName evidence="8">Uncharacterized protein</fullName>
    </submittedName>
</protein>
<comment type="caution">
    <text evidence="8">The sequence shown here is derived from an EMBL/GenBank/DDBJ whole genome shotgun (WGS) entry which is preliminary data.</text>
</comment>
<comment type="subcellular location">
    <subcellularLocation>
        <location evidence="1">Membrane</location>
        <topology evidence="1">Single-pass membrane protein</topology>
    </subcellularLocation>
</comment>
<evidence type="ECO:0000256" key="3">
    <source>
        <dbReference type="ARBA" id="ARBA00022989"/>
    </source>
</evidence>
<proteinExistence type="predicted"/>
<feature type="chain" id="PRO_5042896483" evidence="7">
    <location>
        <begin position="30"/>
        <end position="828"/>
    </location>
</feature>
<evidence type="ECO:0000256" key="2">
    <source>
        <dbReference type="ARBA" id="ARBA00022692"/>
    </source>
</evidence>
<evidence type="ECO:0000256" key="7">
    <source>
        <dbReference type="SAM" id="SignalP"/>
    </source>
</evidence>
<keyword evidence="9" id="KW-1185">Reference proteome</keyword>
<organism evidence="8 9">
    <name type="scientific">Tilletia horrida</name>
    <dbReference type="NCBI Taxonomy" id="155126"/>
    <lineage>
        <taxon>Eukaryota</taxon>
        <taxon>Fungi</taxon>
        <taxon>Dikarya</taxon>
        <taxon>Basidiomycota</taxon>
        <taxon>Ustilaginomycotina</taxon>
        <taxon>Exobasidiomycetes</taxon>
        <taxon>Tilletiales</taxon>
        <taxon>Tilletiaceae</taxon>
        <taxon>Tilletia</taxon>
    </lineage>
</organism>
<keyword evidence="4 6" id="KW-0472">Membrane</keyword>
<dbReference type="GO" id="GO:0016020">
    <property type="term" value="C:membrane"/>
    <property type="evidence" value="ECO:0007669"/>
    <property type="project" value="UniProtKB-SubCell"/>
</dbReference>
<feature type="compositionally biased region" description="Polar residues" evidence="5">
    <location>
        <begin position="645"/>
        <end position="660"/>
    </location>
</feature>
<feature type="signal peptide" evidence="7">
    <location>
        <begin position="1"/>
        <end position="29"/>
    </location>
</feature>
<feature type="region of interest" description="Disordered" evidence="5">
    <location>
        <begin position="268"/>
        <end position="288"/>
    </location>
</feature>
<accession>A0AAN6JPK8</accession>